<dbReference type="Gene3D" id="1.10.510.40">
    <property type="match status" value="1"/>
</dbReference>
<feature type="domain" description="Aerobactin siderophore biosynthesis IucA/IucC-like C-terminal" evidence="4">
    <location>
        <begin position="355"/>
        <end position="495"/>
    </location>
</feature>
<dbReference type="RefSeq" id="WP_046591102.1">
    <property type="nucleotide sequence ID" value="NZ_LAVA02000062.1"/>
</dbReference>
<feature type="domain" description="Aerobactin siderophore biosynthesis IucA/IucC N-terminal" evidence="3">
    <location>
        <begin position="148"/>
        <end position="346"/>
    </location>
</feature>
<dbReference type="Pfam" id="PF06276">
    <property type="entry name" value="FhuF"/>
    <property type="match status" value="1"/>
</dbReference>
<protein>
    <submittedName>
        <fullName evidence="5">Iron transporter</fullName>
    </submittedName>
</protein>
<evidence type="ECO:0000313" key="6">
    <source>
        <dbReference type="Proteomes" id="UP000034196"/>
    </source>
</evidence>
<evidence type="ECO:0000256" key="1">
    <source>
        <dbReference type="ARBA" id="ARBA00004924"/>
    </source>
</evidence>
<evidence type="ECO:0000256" key="2">
    <source>
        <dbReference type="ARBA" id="ARBA00007832"/>
    </source>
</evidence>
<dbReference type="Pfam" id="PF04183">
    <property type="entry name" value="IucA_IucC"/>
    <property type="match status" value="1"/>
</dbReference>
<dbReference type="STRING" id="1428628.WN71_024805"/>
<comment type="similarity">
    <text evidence="2">Belongs to the IucA/IucC family.</text>
</comment>
<dbReference type="AlphaFoldDB" id="A0A1J4NSC4"/>
<dbReference type="PANTHER" id="PTHR34384:SF5">
    <property type="entry name" value="L-2,3-DIAMINOPROPANOATE--CITRATE LIGASE"/>
    <property type="match status" value="1"/>
</dbReference>
<dbReference type="InterPro" id="IPR022770">
    <property type="entry name" value="IucA/IucC-like_C"/>
</dbReference>
<evidence type="ECO:0000259" key="3">
    <source>
        <dbReference type="Pfam" id="PF04183"/>
    </source>
</evidence>
<keyword evidence="6" id="KW-1185">Reference proteome</keyword>
<evidence type="ECO:0000313" key="5">
    <source>
        <dbReference type="EMBL" id="OIJ65192.1"/>
    </source>
</evidence>
<organism evidence="5 6">
    <name type="scientific">Streptomyces mangrovisoli</name>
    <dbReference type="NCBI Taxonomy" id="1428628"/>
    <lineage>
        <taxon>Bacteria</taxon>
        <taxon>Bacillati</taxon>
        <taxon>Actinomycetota</taxon>
        <taxon>Actinomycetes</taxon>
        <taxon>Kitasatosporales</taxon>
        <taxon>Streptomycetaceae</taxon>
        <taxon>Streptomyces</taxon>
    </lineage>
</organism>
<dbReference type="Gene3D" id="6.10.250.3370">
    <property type="match status" value="1"/>
</dbReference>
<comment type="pathway">
    <text evidence="1">Siderophore biosynthesis.</text>
</comment>
<name>A0A1J4NSC4_9ACTN</name>
<dbReference type="EMBL" id="LAVA02000062">
    <property type="protein sequence ID" value="OIJ65192.1"/>
    <property type="molecule type" value="Genomic_DNA"/>
</dbReference>
<proteinExistence type="inferred from homology"/>
<evidence type="ECO:0000259" key="4">
    <source>
        <dbReference type="Pfam" id="PF06276"/>
    </source>
</evidence>
<dbReference type="InterPro" id="IPR007310">
    <property type="entry name" value="Aerobactin_biosyn_IucA/IucC_N"/>
</dbReference>
<dbReference type="GO" id="GO:0016881">
    <property type="term" value="F:acid-amino acid ligase activity"/>
    <property type="evidence" value="ECO:0007669"/>
    <property type="project" value="UniProtKB-ARBA"/>
</dbReference>
<comment type="caution">
    <text evidence="5">The sequence shown here is derived from an EMBL/GenBank/DDBJ whole genome shotgun (WGS) entry which is preliminary data.</text>
</comment>
<dbReference type="Proteomes" id="UP000034196">
    <property type="component" value="Unassembled WGS sequence"/>
</dbReference>
<dbReference type="PANTHER" id="PTHR34384">
    <property type="entry name" value="L-2,3-DIAMINOPROPANOATE--CITRATE LIGASE"/>
    <property type="match status" value="1"/>
</dbReference>
<dbReference type="GO" id="GO:0019290">
    <property type="term" value="P:siderophore biosynthetic process"/>
    <property type="evidence" value="ECO:0007669"/>
    <property type="project" value="InterPro"/>
</dbReference>
<gene>
    <name evidence="5" type="ORF">WN71_024805</name>
</gene>
<sequence>MHRFPSVEAQVAAELAEVRPDLLPAYTDGLPGARCAVLTRLWRGLAHEPLPWVTRRVEEARGLALRLADGRSLHGPRADPYATGDLVGAVLLDGVAYADPARLMTDLRVPHGAGFAAELAHSVASSALSRANQPAGVAPWPGAGRDWEWEQRVVDGHPFHPGCRSRIGFSVAEQLAYGPEHRPVVALGAVAAPEEDCLVSGVWPEHLRDGGRLLIPVHPWQAAHVLKQPTDTGRPAGGEAGGGGLSAHPLMSLRTLALPGGTHVKTALSARLTSSVRDISVGSVQASAVLSEFGEVLAARSGGLLHVTRTLGAATTGSPDLAAVLRESPQAYAGAGEHVVPVAALATTELPRSGAWLADFTRLALTAGLRLLELGAALEAHGQNLLVVLSGTGRPLRLVYRDLADIRVSPARLAAHGIEVPRLPERIVTDDVRALRRKLFGSLVAGALATTAASGPALRAALAAVAGDLPRTPDLAALLEEPLPVKALTLMRLSPDVPGDQWTTLPNPLVLKPDAFDH</sequence>
<dbReference type="InterPro" id="IPR037455">
    <property type="entry name" value="LucA/IucC-like"/>
</dbReference>
<dbReference type="OrthoDB" id="495728at2"/>
<accession>A0A1J4NSC4</accession>
<reference evidence="5" key="1">
    <citation type="submission" date="2016-10" db="EMBL/GenBank/DDBJ databases">
        <title>Genome sequence of Streptomyces mangrovisoli MUSC 149.</title>
        <authorList>
            <person name="Lee L.-H."/>
            <person name="Ser H.-L."/>
        </authorList>
    </citation>
    <scope>NUCLEOTIDE SEQUENCE [LARGE SCALE GENOMIC DNA]</scope>
    <source>
        <strain evidence="5">MUSC 149</strain>
    </source>
</reference>